<sequence length="61" mass="7005">MRGQPTRWRRRPHLPPERTCLADFIRIRHDHGGNRSAAQGRHRGIPLHGGSLRARAPLRTP</sequence>
<dbReference type="AlphaFoldDB" id="N0E2R4"/>
<feature type="region of interest" description="Disordered" evidence="1">
    <location>
        <begin position="32"/>
        <end position="61"/>
    </location>
</feature>
<evidence type="ECO:0000313" key="3">
    <source>
        <dbReference type="Proteomes" id="UP000013167"/>
    </source>
</evidence>
<keyword evidence="3" id="KW-1185">Reference proteome</keyword>
<name>N0E2R4_9MICO</name>
<comment type="caution">
    <text evidence="2">The sequence shown here is derived from an EMBL/GenBank/DDBJ whole genome shotgun (WGS) entry which is preliminary data.</text>
</comment>
<organism evidence="2 3">
    <name type="scientific">Phycicoccus elongatus Lp2</name>
    <dbReference type="NCBI Taxonomy" id="1193181"/>
    <lineage>
        <taxon>Bacteria</taxon>
        <taxon>Bacillati</taxon>
        <taxon>Actinomycetota</taxon>
        <taxon>Actinomycetes</taxon>
        <taxon>Micrococcales</taxon>
        <taxon>Intrasporangiaceae</taxon>
        <taxon>Phycicoccus</taxon>
    </lineage>
</organism>
<gene>
    <name evidence="2" type="ORF">BN10_1390011</name>
</gene>
<proteinExistence type="predicted"/>
<dbReference type="EMBL" id="CAIZ01000045">
    <property type="protein sequence ID" value="CCH69179.1"/>
    <property type="molecule type" value="Genomic_DNA"/>
</dbReference>
<dbReference type="Proteomes" id="UP000013167">
    <property type="component" value="Unassembled WGS sequence"/>
</dbReference>
<accession>N0E2R4</accession>
<reference evidence="2 3" key="1">
    <citation type="journal article" date="2013" name="ISME J.">
        <title>A metabolic model for members of the genus Tetrasphaera involved in enhanced biological phosphorus removal.</title>
        <authorList>
            <person name="Kristiansen R."/>
            <person name="Nguyen H.T.T."/>
            <person name="Saunders A.M."/>
            <person name="Nielsen J.L."/>
            <person name="Wimmer R."/>
            <person name="Le V.Q."/>
            <person name="McIlroy S.J."/>
            <person name="Petrovski S."/>
            <person name="Seviour R.J."/>
            <person name="Calteau A."/>
            <person name="Nielsen K.L."/>
            <person name="Nielsen P.H."/>
        </authorList>
    </citation>
    <scope>NUCLEOTIDE SEQUENCE [LARGE SCALE GENOMIC DNA]</scope>
    <source>
        <strain evidence="2 3">Lp2</strain>
    </source>
</reference>
<evidence type="ECO:0000313" key="2">
    <source>
        <dbReference type="EMBL" id="CCH69179.1"/>
    </source>
</evidence>
<protein>
    <submittedName>
        <fullName evidence="2">Uncharacterized protein</fullName>
    </submittedName>
</protein>
<dbReference type="HOGENOM" id="CLU_2921235_0_0_11"/>
<evidence type="ECO:0000256" key="1">
    <source>
        <dbReference type="SAM" id="MobiDB-lite"/>
    </source>
</evidence>